<dbReference type="EnsemblBacteria" id="CAF27497">
    <property type="protein sequence ID" value="CAF27497"/>
    <property type="gene ID" value="BH06940"/>
</dbReference>
<keyword evidence="2" id="KW-1185">Reference proteome</keyword>
<proteinExistence type="predicted"/>
<gene>
    <name evidence="1" type="ordered locus">BH06940</name>
</gene>
<reference evidence="1 2" key="1">
    <citation type="journal article" date="2004" name="Proc. Natl. Acad. Sci. U.S.A.">
        <title>The louse-borne human pathogen Bartonella quintana is a genomic derivative of the zoonotic agent Bartonella henselae.</title>
        <authorList>
            <person name="Alsmark U.C.M."/>
            <person name="Frank A.C."/>
            <person name="Karlberg E.O."/>
            <person name="Legault B.-A."/>
            <person name="Ardell D.H."/>
            <person name="Canbaeck B."/>
            <person name="Eriksson A.-S."/>
            <person name="Naeslund A.K."/>
            <person name="Handley S.A."/>
            <person name="Huvet M."/>
            <person name="La Scola B."/>
            <person name="Holmberg M."/>
            <person name="Andersson S.G.E."/>
        </authorList>
    </citation>
    <scope>NUCLEOTIDE SEQUENCE [LARGE SCALE GENOMIC DNA]</scope>
    <source>
        <strain evidence="2">ATCC 49882 / DSM 28221 / CCUG 30454 / Houston 1</strain>
    </source>
</reference>
<name>A0A0H3M5H5_BARHE</name>
<dbReference type="AlphaFoldDB" id="A0A0H3M5H5"/>
<sequence>MTKYSLYRILLAMIKAYTETAKLIITYLGGHHKVANIINRNVIVVRKWAYSLEKREGKGGIIPAKYQVMLLNYARKHNIDLRPEDFFYSERLQNLMSKEKLSPPSSFVNGSTFRVKSCEQNEMLQSQYEERK</sequence>
<dbReference type="EMBL" id="BX897699">
    <property type="protein sequence ID" value="CAF27497.1"/>
    <property type="molecule type" value="Genomic_DNA"/>
</dbReference>
<evidence type="ECO:0000313" key="2">
    <source>
        <dbReference type="Proteomes" id="UP000000421"/>
    </source>
</evidence>
<evidence type="ECO:0000313" key="1">
    <source>
        <dbReference type="EMBL" id="CAF27497.1"/>
    </source>
</evidence>
<dbReference type="eggNOG" id="ENOG5033EWF">
    <property type="taxonomic scope" value="Bacteria"/>
</dbReference>
<dbReference type="PaxDb" id="283166-BH06940"/>
<dbReference type="KEGG" id="bhe:BH06940"/>
<dbReference type="Proteomes" id="UP000000421">
    <property type="component" value="Chromosome"/>
</dbReference>
<organism evidence="1 2">
    <name type="scientific">Bartonella henselae (strain ATCC 49882 / DSM 28221 / CCUG 30454 / Houston 1)</name>
    <name type="common">Rochalimaea henselae</name>
    <dbReference type="NCBI Taxonomy" id="283166"/>
    <lineage>
        <taxon>Bacteria</taxon>
        <taxon>Pseudomonadati</taxon>
        <taxon>Pseudomonadota</taxon>
        <taxon>Alphaproteobacteria</taxon>
        <taxon>Hyphomicrobiales</taxon>
        <taxon>Bartonellaceae</taxon>
        <taxon>Bartonella</taxon>
    </lineage>
</organism>
<accession>A0A0H3M5H5</accession>
<protein>
    <submittedName>
        <fullName evidence="1">Hypothetical genomic island protein</fullName>
    </submittedName>
</protein>